<reference evidence="2" key="1">
    <citation type="journal article" date="2022" name="Mol. Ecol. Resour.">
        <title>The genomes of chicory, endive, great burdock and yacon provide insights into Asteraceae palaeo-polyploidization history and plant inulin production.</title>
        <authorList>
            <person name="Fan W."/>
            <person name="Wang S."/>
            <person name="Wang H."/>
            <person name="Wang A."/>
            <person name="Jiang F."/>
            <person name="Liu H."/>
            <person name="Zhao H."/>
            <person name="Xu D."/>
            <person name="Zhang Y."/>
        </authorList>
    </citation>
    <scope>NUCLEOTIDE SEQUENCE [LARGE SCALE GENOMIC DNA]</scope>
    <source>
        <strain evidence="2">cv. Niubang</strain>
    </source>
</reference>
<proteinExistence type="predicted"/>
<evidence type="ECO:0000313" key="1">
    <source>
        <dbReference type="EMBL" id="KAI3730049.1"/>
    </source>
</evidence>
<dbReference type="Proteomes" id="UP001055879">
    <property type="component" value="Linkage Group LG05"/>
</dbReference>
<evidence type="ECO:0000313" key="2">
    <source>
        <dbReference type="Proteomes" id="UP001055879"/>
    </source>
</evidence>
<dbReference type="EMBL" id="CM042051">
    <property type="protein sequence ID" value="KAI3730049.1"/>
    <property type="molecule type" value="Genomic_DNA"/>
</dbReference>
<organism evidence="1 2">
    <name type="scientific">Arctium lappa</name>
    <name type="common">Greater burdock</name>
    <name type="synonym">Lappa major</name>
    <dbReference type="NCBI Taxonomy" id="4217"/>
    <lineage>
        <taxon>Eukaryota</taxon>
        <taxon>Viridiplantae</taxon>
        <taxon>Streptophyta</taxon>
        <taxon>Embryophyta</taxon>
        <taxon>Tracheophyta</taxon>
        <taxon>Spermatophyta</taxon>
        <taxon>Magnoliopsida</taxon>
        <taxon>eudicotyledons</taxon>
        <taxon>Gunneridae</taxon>
        <taxon>Pentapetalae</taxon>
        <taxon>asterids</taxon>
        <taxon>campanulids</taxon>
        <taxon>Asterales</taxon>
        <taxon>Asteraceae</taxon>
        <taxon>Carduoideae</taxon>
        <taxon>Cardueae</taxon>
        <taxon>Arctiinae</taxon>
        <taxon>Arctium</taxon>
    </lineage>
</organism>
<gene>
    <name evidence="1" type="ORF">L6452_18725</name>
</gene>
<reference evidence="1 2" key="2">
    <citation type="journal article" date="2022" name="Mol. Ecol. Resour.">
        <title>The genomes of chicory, endive, great burdock and yacon provide insights into Asteraceae paleo-polyploidization history and plant inulin production.</title>
        <authorList>
            <person name="Fan W."/>
            <person name="Wang S."/>
            <person name="Wang H."/>
            <person name="Wang A."/>
            <person name="Jiang F."/>
            <person name="Liu H."/>
            <person name="Zhao H."/>
            <person name="Xu D."/>
            <person name="Zhang Y."/>
        </authorList>
    </citation>
    <scope>NUCLEOTIDE SEQUENCE [LARGE SCALE GENOMIC DNA]</scope>
    <source>
        <strain evidence="2">cv. Niubang</strain>
    </source>
</reference>
<protein>
    <submittedName>
        <fullName evidence="1">Uncharacterized protein</fullName>
    </submittedName>
</protein>
<keyword evidence="2" id="KW-1185">Reference proteome</keyword>
<name>A0ACB9C6X9_ARCLA</name>
<comment type="caution">
    <text evidence="1">The sequence shown here is derived from an EMBL/GenBank/DDBJ whole genome shotgun (WGS) entry which is preliminary data.</text>
</comment>
<sequence>MKEEFKESNHGGGGRNLEASERERRRNRVENQIWKDLAQTNEATANALHNNLCNDDCERCTIDVVKEVVGHALSWFLTLIKTRRNVFSHSFSSDLIKDSIHLKFIHRSVYHLKHQAINACLTPLYSVEGMHVITVEGLGNQRFGLHPVHVEPETFKAIENIKGDGGVGTIQQTTFVDGGEWMDNLESATMHAKFVPSAANEGSTYKVSSIYKCKDPVKFTQENAKFADEYTKKTFKAIEAYIIANPNAY</sequence>
<accession>A0ACB9C6X9</accession>